<feature type="transmembrane region" description="Helical" evidence="9">
    <location>
        <begin position="96"/>
        <end position="113"/>
    </location>
</feature>
<feature type="transmembrane region" description="Helical" evidence="9">
    <location>
        <begin position="232"/>
        <end position="249"/>
    </location>
</feature>
<feature type="transmembrane region" description="Helical" evidence="9">
    <location>
        <begin position="67"/>
        <end position="87"/>
    </location>
</feature>
<gene>
    <name evidence="11" type="ORF">DBW97_01275</name>
</gene>
<dbReference type="SUPFAM" id="SSF103473">
    <property type="entry name" value="MFS general substrate transporter"/>
    <property type="match status" value="1"/>
</dbReference>
<dbReference type="InterPro" id="IPR000109">
    <property type="entry name" value="POT_fam"/>
</dbReference>
<sequence>MSNQTNTTRTDDNWFFGHPKGLVTLFFTEMWERMSYYGMRALLVLYMTGAVTGFNPGLGWSQLEAQAIYGIYSGMVYFMVIPGGWLADNLLGHQKAVMLGAIIIMLGHFTLAIPIDQTFFLGLTLVVLGTGLLKGNISTIVGQLYKPGDVRRDAGYTIFYMSINIGSFLGFLICSYLGEKIGWHWGFGAAGIGMFFGVLQYFYFRRLLGSAGEKPNDMPEATRVKYLKWSRVSVVILAAVVALGLFGFINVDARLFAENFAVFLTVVGFSYFAYLFLFAGLDTGEKKNLFLLLILFIAAAAFWSGFDQSAGSLSIFARDYTDLSVGGYIIPIGWLQFANPFFVVVFAPIFAGIWTYLGRINLNPSYPLKFAIGLGFMALSFIVMIFAVQLAMEIAAPIGMQWLIITYLIQTWGELALSPVGLSAFSKYAPKKYVGQMFGLWFLASAIGGVLAGLLGGEALDKGLESISPVFEFMIQYYVIIAIALVVIAVLGIAKSSDPAEKSKS</sequence>
<organism evidence="11 12">
    <name type="scientific">SAR86 cluster bacterium</name>
    <dbReference type="NCBI Taxonomy" id="2030880"/>
    <lineage>
        <taxon>Bacteria</taxon>
        <taxon>Pseudomonadati</taxon>
        <taxon>Pseudomonadota</taxon>
        <taxon>Gammaproteobacteria</taxon>
        <taxon>SAR86 cluster</taxon>
    </lineage>
</organism>
<dbReference type="Pfam" id="PF00854">
    <property type="entry name" value="PTR2"/>
    <property type="match status" value="1"/>
</dbReference>
<feature type="transmembrane region" description="Helical" evidence="9">
    <location>
        <begin position="288"/>
        <end position="306"/>
    </location>
</feature>
<dbReference type="InterPro" id="IPR005279">
    <property type="entry name" value="Dipep/tripep_permease"/>
</dbReference>
<dbReference type="EMBL" id="QOPD01000002">
    <property type="protein sequence ID" value="RCL38673.1"/>
    <property type="molecule type" value="Genomic_DNA"/>
</dbReference>
<evidence type="ECO:0000313" key="12">
    <source>
        <dbReference type="Proteomes" id="UP000252147"/>
    </source>
</evidence>
<feature type="transmembrane region" description="Helical" evidence="9">
    <location>
        <begin position="437"/>
        <end position="455"/>
    </location>
</feature>
<feature type="transmembrane region" description="Helical" evidence="9">
    <location>
        <begin position="404"/>
        <end position="425"/>
    </location>
</feature>
<dbReference type="PANTHER" id="PTHR23517:SF15">
    <property type="entry name" value="PROTON-DEPENDENT OLIGOPEPTIDE FAMILY TRANSPORT PROTEIN"/>
    <property type="match status" value="1"/>
</dbReference>
<evidence type="ECO:0000259" key="10">
    <source>
        <dbReference type="PROSITE" id="PS50850"/>
    </source>
</evidence>
<dbReference type="CDD" id="cd17346">
    <property type="entry name" value="MFS_DtpA_like"/>
    <property type="match status" value="1"/>
</dbReference>
<feature type="transmembrane region" description="Helical" evidence="9">
    <location>
        <begin position="370"/>
        <end position="392"/>
    </location>
</feature>
<dbReference type="Proteomes" id="UP000252147">
    <property type="component" value="Unassembled WGS sequence"/>
</dbReference>
<evidence type="ECO:0000313" key="11">
    <source>
        <dbReference type="EMBL" id="RCL38673.1"/>
    </source>
</evidence>
<evidence type="ECO:0000256" key="4">
    <source>
        <dbReference type="ARBA" id="ARBA00022692"/>
    </source>
</evidence>
<evidence type="ECO:0000256" key="6">
    <source>
        <dbReference type="ARBA" id="ARBA00022989"/>
    </source>
</evidence>
<comment type="caution">
    <text evidence="11">The sequence shown here is derived from an EMBL/GenBank/DDBJ whole genome shotgun (WGS) entry which is preliminary data.</text>
</comment>
<evidence type="ECO:0000256" key="9">
    <source>
        <dbReference type="SAM" id="Phobius"/>
    </source>
</evidence>
<feature type="transmembrane region" description="Helical" evidence="9">
    <location>
        <begin position="337"/>
        <end position="358"/>
    </location>
</feature>
<keyword evidence="5" id="KW-0653">Protein transport</keyword>
<dbReference type="PROSITE" id="PS01023">
    <property type="entry name" value="PTR2_2"/>
    <property type="match status" value="1"/>
</dbReference>
<dbReference type="GO" id="GO:1904680">
    <property type="term" value="F:peptide transmembrane transporter activity"/>
    <property type="evidence" value="ECO:0007669"/>
    <property type="project" value="InterPro"/>
</dbReference>
<evidence type="ECO:0000256" key="7">
    <source>
        <dbReference type="ARBA" id="ARBA00023136"/>
    </source>
</evidence>
<feature type="transmembrane region" description="Helical" evidence="9">
    <location>
        <begin position="184"/>
        <end position="204"/>
    </location>
</feature>
<keyword evidence="7 9" id="KW-0472">Membrane</keyword>
<dbReference type="InterPro" id="IPR036259">
    <property type="entry name" value="MFS_trans_sf"/>
</dbReference>
<reference evidence="11 12" key="1">
    <citation type="journal article" date="2018" name="Microbiome">
        <title>Fine metagenomic profile of the Mediterranean stratified and mixed water columns revealed by assembly and recruitment.</title>
        <authorList>
            <person name="Haro-Moreno J.M."/>
            <person name="Lopez-Perez M."/>
            <person name="De La Torre J.R."/>
            <person name="Picazo A."/>
            <person name="Camacho A."/>
            <person name="Rodriguez-Valera F."/>
        </authorList>
    </citation>
    <scope>NUCLEOTIDE SEQUENCE [LARGE SCALE GENOMIC DNA]</scope>
    <source>
        <strain evidence="11">MED-G83</strain>
    </source>
</reference>
<proteinExistence type="inferred from homology"/>
<keyword evidence="3" id="KW-1003">Cell membrane</keyword>
<dbReference type="Gene3D" id="1.20.1250.20">
    <property type="entry name" value="MFS general substrate transporter like domains"/>
    <property type="match status" value="1"/>
</dbReference>
<accession>A0A368BMY9</accession>
<dbReference type="GO" id="GO:0006857">
    <property type="term" value="P:oligopeptide transport"/>
    <property type="evidence" value="ECO:0007669"/>
    <property type="project" value="InterPro"/>
</dbReference>
<protein>
    <submittedName>
        <fullName evidence="11">MFS transporter</fullName>
    </submittedName>
</protein>
<evidence type="ECO:0000256" key="2">
    <source>
        <dbReference type="ARBA" id="ARBA00022448"/>
    </source>
</evidence>
<feature type="transmembrane region" description="Helical" evidence="9">
    <location>
        <begin position="475"/>
        <end position="494"/>
    </location>
</feature>
<feature type="domain" description="Major facilitator superfamily (MFS) profile" evidence="10">
    <location>
        <begin position="293"/>
        <end position="505"/>
    </location>
</feature>
<evidence type="ECO:0000256" key="3">
    <source>
        <dbReference type="ARBA" id="ARBA00022475"/>
    </source>
</evidence>
<feature type="transmembrane region" description="Helical" evidence="9">
    <location>
        <begin position="37"/>
        <end position="55"/>
    </location>
</feature>
<dbReference type="GO" id="GO:0005886">
    <property type="term" value="C:plasma membrane"/>
    <property type="evidence" value="ECO:0007669"/>
    <property type="project" value="UniProtKB-SubCell"/>
</dbReference>
<comment type="similarity">
    <text evidence="8">Belongs to the major facilitator superfamily. Proton-dependent oligopeptide transporter (POT/PTR) (TC 2.A.17) family.</text>
</comment>
<keyword evidence="6 9" id="KW-1133">Transmembrane helix</keyword>
<dbReference type="PROSITE" id="PS01022">
    <property type="entry name" value="PTR2_1"/>
    <property type="match status" value="1"/>
</dbReference>
<keyword evidence="2 8" id="KW-0813">Transport</keyword>
<evidence type="ECO:0000256" key="5">
    <source>
        <dbReference type="ARBA" id="ARBA00022856"/>
    </source>
</evidence>
<evidence type="ECO:0000256" key="8">
    <source>
        <dbReference type="RuleBase" id="RU003755"/>
    </source>
</evidence>
<comment type="subcellular location">
    <subcellularLocation>
        <location evidence="1">Cell membrane</location>
        <topology evidence="1">Multi-pass membrane protein</topology>
    </subcellularLocation>
    <subcellularLocation>
        <location evidence="8">Membrane</location>
        <topology evidence="8">Multi-pass membrane protein</topology>
    </subcellularLocation>
</comment>
<dbReference type="PROSITE" id="PS50850">
    <property type="entry name" value="MFS"/>
    <property type="match status" value="1"/>
</dbReference>
<keyword evidence="5" id="KW-0571">Peptide transport</keyword>
<dbReference type="InterPro" id="IPR018456">
    <property type="entry name" value="PTR2_symporter_CS"/>
</dbReference>
<dbReference type="NCBIfam" id="TIGR00924">
    <property type="entry name" value="yjdL_sub1_fam"/>
    <property type="match status" value="1"/>
</dbReference>
<dbReference type="InterPro" id="IPR050171">
    <property type="entry name" value="MFS_Transporters"/>
</dbReference>
<dbReference type="AlphaFoldDB" id="A0A368BMY9"/>
<evidence type="ECO:0000256" key="1">
    <source>
        <dbReference type="ARBA" id="ARBA00004651"/>
    </source>
</evidence>
<feature type="transmembrane region" description="Helical" evidence="9">
    <location>
        <begin position="158"/>
        <end position="178"/>
    </location>
</feature>
<feature type="transmembrane region" description="Helical" evidence="9">
    <location>
        <begin position="119"/>
        <end position="137"/>
    </location>
</feature>
<name>A0A368BMY9_9GAMM</name>
<feature type="transmembrane region" description="Helical" evidence="9">
    <location>
        <begin position="261"/>
        <end position="281"/>
    </location>
</feature>
<keyword evidence="4 8" id="KW-0812">Transmembrane</keyword>
<dbReference type="PANTHER" id="PTHR23517">
    <property type="entry name" value="RESISTANCE PROTEIN MDTM, PUTATIVE-RELATED-RELATED"/>
    <property type="match status" value="1"/>
</dbReference>
<dbReference type="InterPro" id="IPR020846">
    <property type="entry name" value="MFS_dom"/>
</dbReference>